<proteinExistence type="predicted"/>
<evidence type="ECO:0000256" key="2">
    <source>
        <dbReference type="SAM" id="Phobius"/>
    </source>
</evidence>
<evidence type="ECO:0000256" key="1">
    <source>
        <dbReference type="SAM" id="MobiDB-lite"/>
    </source>
</evidence>
<dbReference type="AlphaFoldDB" id="A0A518IFX1"/>
<name>A0A518IFX1_9PLAN</name>
<feature type="compositionally biased region" description="Basic residues" evidence="1">
    <location>
        <begin position="1"/>
        <end position="15"/>
    </location>
</feature>
<gene>
    <name evidence="3" type="ORF">Enr17x_40330</name>
</gene>
<dbReference type="Proteomes" id="UP000318313">
    <property type="component" value="Chromosome"/>
</dbReference>
<evidence type="ECO:0000313" key="3">
    <source>
        <dbReference type="EMBL" id="QDV51974.1"/>
    </source>
</evidence>
<keyword evidence="2" id="KW-0472">Membrane</keyword>
<protein>
    <submittedName>
        <fullName evidence="3">Uncharacterized protein</fullName>
    </submittedName>
</protein>
<accession>A0A518IFX1</accession>
<feature type="compositionally biased region" description="Basic and acidic residues" evidence="1">
    <location>
        <begin position="16"/>
        <end position="36"/>
    </location>
</feature>
<feature type="region of interest" description="Disordered" evidence="1">
    <location>
        <begin position="1"/>
        <end position="38"/>
    </location>
</feature>
<keyword evidence="2" id="KW-0812">Transmembrane</keyword>
<dbReference type="KEGG" id="gfm:Enr17x_40330"/>
<dbReference type="EMBL" id="CP037452">
    <property type="protein sequence ID" value="QDV51974.1"/>
    <property type="molecule type" value="Genomic_DNA"/>
</dbReference>
<sequence>MSTPAPRRRHRRRKPRSTEEGEISPRRRKKPTDSRGSRKKNVNNIFIVKSIVAVIAVFAVIVGIFFFDWRDIGVSIGMERSPEKLLSDLKYYQKKQLNLIASFQDKEHAKAAIPQLNKVAKELAKISAEYDDWHTIEEDDEIQEHLKLAPEIRESMSKIAREISRLRSKHQFLLREEINRLQGNTAFKSYVTQLVGNARSAGGKYAQKLRLEKAKEGAYKHGYSSVTENTKLTQGMHLQGISDQYDWEDCVVRAVNQDGTVRVSFHDQTTQEIFGEGSAYFDKKLERDQLRIPDGVGAIQVQQNPAPSRTGRRIEGTAKRPDVTGKRILSHPPAKPRSDRSF</sequence>
<dbReference type="RefSeq" id="WP_145311354.1">
    <property type="nucleotide sequence ID" value="NZ_CP037452.1"/>
</dbReference>
<keyword evidence="2" id="KW-1133">Transmembrane helix</keyword>
<evidence type="ECO:0000313" key="4">
    <source>
        <dbReference type="Proteomes" id="UP000318313"/>
    </source>
</evidence>
<feature type="region of interest" description="Disordered" evidence="1">
    <location>
        <begin position="302"/>
        <end position="342"/>
    </location>
</feature>
<organism evidence="3 4">
    <name type="scientific">Gimesia fumaroli</name>
    <dbReference type="NCBI Taxonomy" id="2527976"/>
    <lineage>
        <taxon>Bacteria</taxon>
        <taxon>Pseudomonadati</taxon>
        <taxon>Planctomycetota</taxon>
        <taxon>Planctomycetia</taxon>
        <taxon>Planctomycetales</taxon>
        <taxon>Planctomycetaceae</taxon>
        <taxon>Gimesia</taxon>
    </lineage>
</organism>
<feature type="transmembrane region" description="Helical" evidence="2">
    <location>
        <begin position="45"/>
        <end position="67"/>
    </location>
</feature>
<feature type="compositionally biased region" description="Basic and acidic residues" evidence="1">
    <location>
        <begin position="312"/>
        <end position="325"/>
    </location>
</feature>
<dbReference type="OrthoDB" id="266182at2"/>
<reference evidence="3 4" key="1">
    <citation type="submission" date="2019-03" db="EMBL/GenBank/DDBJ databases">
        <title>Deep-cultivation of Planctomycetes and their phenomic and genomic characterization uncovers novel biology.</title>
        <authorList>
            <person name="Wiegand S."/>
            <person name="Jogler M."/>
            <person name="Boedeker C."/>
            <person name="Pinto D."/>
            <person name="Vollmers J."/>
            <person name="Rivas-Marin E."/>
            <person name="Kohn T."/>
            <person name="Peeters S.H."/>
            <person name="Heuer A."/>
            <person name="Rast P."/>
            <person name="Oberbeckmann S."/>
            <person name="Bunk B."/>
            <person name="Jeske O."/>
            <person name="Meyerdierks A."/>
            <person name="Storesund J.E."/>
            <person name="Kallscheuer N."/>
            <person name="Luecker S."/>
            <person name="Lage O.M."/>
            <person name="Pohl T."/>
            <person name="Merkel B.J."/>
            <person name="Hornburger P."/>
            <person name="Mueller R.-W."/>
            <person name="Bruemmer F."/>
            <person name="Labrenz M."/>
            <person name="Spormann A.M."/>
            <person name="Op den Camp H."/>
            <person name="Overmann J."/>
            <person name="Amann R."/>
            <person name="Jetten M.S.M."/>
            <person name="Mascher T."/>
            <person name="Medema M.H."/>
            <person name="Devos D.P."/>
            <person name="Kaster A.-K."/>
            <person name="Ovreas L."/>
            <person name="Rohde M."/>
            <person name="Galperin M.Y."/>
            <person name="Jogler C."/>
        </authorList>
    </citation>
    <scope>NUCLEOTIDE SEQUENCE [LARGE SCALE GENOMIC DNA]</scope>
    <source>
        <strain evidence="3 4">Enr17</strain>
    </source>
</reference>
<keyword evidence="4" id="KW-1185">Reference proteome</keyword>